<evidence type="ECO:0000256" key="1">
    <source>
        <dbReference type="SAM" id="MobiDB-lite"/>
    </source>
</evidence>
<evidence type="ECO:0000313" key="2">
    <source>
        <dbReference type="EMBL" id="QHT37383.1"/>
    </source>
</evidence>
<reference evidence="2" key="1">
    <citation type="journal article" date="2020" name="Nature">
        <title>Giant virus diversity and host interactions through global metagenomics.</title>
        <authorList>
            <person name="Schulz F."/>
            <person name="Roux S."/>
            <person name="Paez-Espino D."/>
            <person name="Jungbluth S."/>
            <person name="Walsh D.A."/>
            <person name="Denef V.J."/>
            <person name="McMahon K.D."/>
            <person name="Konstantinidis K.T."/>
            <person name="Eloe-Fadrosh E.A."/>
            <person name="Kyrpides N.C."/>
            <person name="Woyke T."/>
        </authorList>
    </citation>
    <scope>NUCLEOTIDE SEQUENCE</scope>
    <source>
        <strain evidence="2">GVMAG-S-ERX555967-131</strain>
    </source>
</reference>
<name>A0A6C0F9V7_9ZZZZ</name>
<feature type="region of interest" description="Disordered" evidence="1">
    <location>
        <begin position="18"/>
        <end position="43"/>
    </location>
</feature>
<sequence>MNCAECIIGSLHLTKNNEGNLNTSELESSSNTEGELESSGNNEGELEIEHIYIKGYKVELNHTYDSLQLATTASTEENVNGIINVNKLITNDFTIESNNMYPSINSEDVYITDGTTIINGIEINLQDNPSFINGNNYRILYRINHNSDDISIIRTNEIIEIYVTFDFHDIEGGFHGMTDVTTGINYLDVNISQSNYSNLGLYKVKLILLNDVANIYNWGTICEVIEQTEITYISQIYSDVYGIPNSTNIPTNIDRLSYTPAFNTYSSEYVMDLYTWIFANMQEQINSVTLDEVRVWVKNKNNTIELKNLVVPSTAQIYDTSFISYNSRNIQLPSLENGYKNGIGALTINLNMQGTFDDYDIFLTKQACRRWSTLVTNPEHTIDINVRFEQLDVGILGSANLINWIYQNNLFYATGGSLTLNTYYWEREKNEFKLNHLPFAYYTLLHEIGHVLGIGILWLDNGLISNGSWYTDYRWWDSNYTPALYIGTNAVREYKEYIRLSNPTTDITQIKGIPIEDDGYVGTKGGHLEEGDSSWFDDNGTIQNGHLPRTFGDNIVHPGLDHELMTGWAENNPQPEPLSKITVGMLNDLGFQVDYTKADEYTMT</sequence>
<dbReference type="SUPFAM" id="SSF55486">
    <property type="entry name" value="Metalloproteases ('zincins'), catalytic domain"/>
    <property type="match status" value="2"/>
</dbReference>
<proteinExistence type="predicted"/>
<protein>
    <submittedName>
        <fullName evidence="2">Uncharacterized protein</fullName>
    </submittedName>
</protein>
<dbReference type="Gene3D" id="3.90.132.10">
    <property type="entry name" value="Leishmanolysin , domain 2"/>
    <property type="match status" value="1"/>
</dbReference>
<dbReference type="AlphaFoldDB" id="A0A6C0F9V7"/>
<dbReference type="EMBL" id="MN738795">
    <property type="protein sequence ID" value="QHT37383.1"/>
    <property type="molecule type" value="Genomic_DNA"/>
</dbReference>
<accession>A0A6C0F9V7</accession>
<organism evidence="2">
    <name type="scientific">viral metagenome</name>
    <dbReference type="NCBI Taxonomy" id="1070528"/>
    <lineage>
        <taxon>unclassified sequences</taxon>
        <taxon>metagenomes</taxon>
        <taxon>organismal metagenomes</taxon>
    </lineage>
</organism>